<dbReference type="Pfam" id="PF03184">
    <property type="entry name" value="DDE_1"/>
    <property type="match status" value="1"/>
</dbReference>
<evidence type="ECO:0000259" key="3">
    <source>
        <dbReference type="Pfam" id="PF04218"/>
    </source>
</evidence>
<feature type="domain" description="HTH psq-type" evidence="3">
    <location>
        <begin position="2"/>
        <end position="49"/>
    </location>
</feature>
<reference evidence="4 5" key="1">
    <citation type="submission" date="2023-02" db="EMBL/GenBank/DDBJ databases">
        <title>LHISI_Scaffold_Assembly.</title>
        <authorList>
            <person name="Stuart O.P."/>
            <person name="Cleave R."/>
            <person name="Magrath M.J.L."/>
            <person name="Mikheyev A.S."/>
        </authorList>
    </citation>
    <scope>NUCLEOTIDE SEQUENCE [LARGE SCALE GENOMIC DNA]</scope>
    <source>
        <strain evidence="4">Daus_M_001</strain>
        <tissue evidence="4">Leg muscle</tissue>
    </source>
</reference>
<evidence type="ECO:0000313" key="4">
    <source>
        <dbReference type="EMBL" id="KAJ8872483.1"/>
    </source>
</evidence>
<feature type="region of interest" description="Disordered" evidence="1">
    <location>
        <begin position="45"/>
        <end position="64"/>
    </location>
</feature>
<keyword evidence="5" id="KW-1185">Reference proteome</keyword>
<proteinExistence type="predicted"/>
<sequence>MGNKRKTLDLATKYEIIMKIEEGKGSKAEIMWEYGLTLSSLSKEEEEKKKGGGGRDHGCSGEGKSEHETQKVVCEWVAESLQEAEWYHVAQDCGGECGGPVLHSGAVATEVAQEETGLFHNLVPDHTLAVNGDTCKVGKRNKECLTVLLCTNMDCNNKLTKFMVGKSLKYRGFMGNIVPCCYKHNKKAQMTSNLFTKWLNAGTHCRLFPTCQVTAKIDDNPVNPDSLPAEEETVAAELDDNVAASPQHEMSAEP</sequence>
<feature type="region of interest" description="Disordered" evidence="1">
    <location>
        <begin position="222"/>
        <end position="254"/>
    </location>
</feature>
<evidence type="ECO:0000259" key="2">
    <source>
        <dbReference type="Pfam" id="PF03184"/>
    </source>
</evidence>
<feature type="compositionally biased region" description="Acidic residues" evidence="1">
    <location>
        <begin position="228"/>
        <end position="240"/>
    </location>
</feature>
<organism evidence="4 5">
    <name type="scientific">Dryococelus australis</name>
    <dbReference type="NCBI Taxonomy" id="614101"/>
    <lineage>
        <taxon>Eukaryota</taxon>
        <taxon>Metazoa</taxon>
        <taxon>Ecdysozoa</taxon>
        <taxon>Arthropoda</taxon>
        <taxon>Hexapoda</taxon>
        <taxon>Insecta</taxon>
        <taxon>Pterygota</taxon>
        <taxon>Neoptera</taxon>
        <taxon>Polyneoptera</taxon>
        <taxon>Phasmatodea</taxon>
        <taxon>Verophasmatodea</taxon>
        <taxon>Anareolatae</taxon>
        <taxon>Phasmatidae</taxon>
        <taxon>Eurycanthinae</taxon>
        <taxon>Dryococelus</taxon>
    </lineage>
</organism>
<evidence type="ECO:0000313" key="5">
    <source>
        <dbReference type="Proteomes" id="UP001159363"/>
    </source>
</evidence>
<name>A0ABQ9GKE9_9NEOP</name>
<dbReference type="InterPro" id="IPR007889">
    <property type="entry name" value="HTH_Psq"/>
</dbReference>
<feature type="domain" description="DDE-1" evidence="2">
    <location>
        <begin position="143"/>
        <end position="200"/>
    </location>
</feature>
<dbReference type="Gene3D" id="1.10.10.60">
    <property type="entry name" value="Homeodomain-like"/>
    <property type="match status" value="1"/>
</dbReference>
<evidence type="ECO:0000256" key="1">
    <source>
        <dbReference type="SAM" id="MobiDB-lite"/>
    </source>
</evidence>
<gene>
    <name evidence="4" type="ORF">PR048_026089</name>
</gene>
<dbReference type="EMBL" id="JARBHB010000011">
    <property type="protein sequence ID" value="KAJ8872483.1"/>
    <property type="molecule type" value="Genomic_DNA"/>
</dbReference>
<comment type="caution">
    <text evidence="4">The sequence shown here is derived from an EMBL/GenBank/DDBJ whole genome shotgun (WGS) entry which is preliminary data.</text>
</comment>
<dbReference type="InterPro" id="IPR004875">
    <property type="entry name" value="DDE_SF_endonuclease_dom"/>
</dbReference>
<dbReference type="Pfam" id="PF04218">
    <property type="entry name" value="CENP-B_N"/>
    <property type="match status" value="1"/>
</dbReference>
<evidence type="ECO:0008006" key="6">
    <source>
        <dbReference type="Google" id="ProtNLM"/>
    </source>
</evidence>
<protein>
    <recommendedName>
        <fullName evidence="6">HTH psq-type domain-containing protein</fullName>
    </recommendedName>
</protein>
<dbReference type="Proteomes" id="UP001159363">
    <property type="component" value="Chromosome 10"/>
</dbReference>
<accession>A0ABQ9GKE9</accession>